<feature type="domain" description="Methionyl/Leucyl tRNA synthetase" evidence="6">
    <location>
        <begin position="37"/>
        <end position="83"/>
    </location>
</feature>
<keyword evidence="7" id="KW-1185">Reference proteome</keyword>
<keyword evidence="5" id="KW-0030">Aminoacyl-tRNA synthetase</keyword>
<dbReference type="GeneID" id="111017961"/>
<organism evidence="7 8">
    <name type="scientific">Momordica charantia</name>
    <name type="common">Bitter gourd</name>
    <name type="synonym">Balsam pear</name>
    <dbReference type="NCBI Taxonomy" id="3673"/>
    <lineage>
        <taxon>Eukaryota</taxon>
        <taxon>Viridiplantae</taxon>
        <taxon>Streptophyta</taxon>
        <taxon>Embryophyta</taxon>
        <taxon>Tracheophyta</taxon>
        <taxon>Spermatophyta</taxon>
        <taxon>Magnoliopsida</taxon>
        <taxon>eudicotyledons</taxon>
        <taxon>Gunneridae</taxon>
        <taxon>Pentapetalae</taxon>
        <taxon>rosids</taxon>
        <taxon>fabids</taxon>
        <taxon>Cucurbitales</taxon>
        <taxon>Cucurbitaceae</taxon>
        <taxon>Momordiceae</taxon>
        <taxon>Momordica</taxon>
    </lineage>
</organism>
<evidence type="ECO:0000259" key="6">
    <source>
        <dbReference type="Pfam" id="PF09334"/>
    </source>
</evidence>
<dbReference type="GO" id="GO:0004825">
    <property type="term" value="F:methionine-tRNA ligase activity"/>
    <property type="evidence" value="ECO:0007669"/>
    <property type="project" value="InterPro"/>
</dbReference>
<dbReference type="InterPro" id="IPR023457">
    <property type="entry name" value="Met-tRNA_synth_2"/>
</dbReference>
<dbReference type="Gene3D" id="1.10.730.10">
    <property type="entry name" value="Isoleucyl-tRNA Synthetase, Domain 1"/>
    <property type="match status" value="1"/>
</dbReference>
<dbReference type="PANTHER" id="PTHR43326:SF1">
    <property type="entry name" value="METHIONINE--TRNA LIGASE, MITOCHONDRIAL"/>
    <property type="match status" value="1"/>
</dbReference>
<dbReference type="GO" id="GO:0006431">
    <property type="term" value="P:methionyl-tRNA aminoacylation"/>
    <property type="evidence" value="ECO:0007669"/>
    <property type="project" value="TreeGrafter"/>
</dbReference>
<dbReference type="SUPFAM" id="SSF52374">
    <property type="entry name" value="Nucleotidylyl transferase"/>
    <property type="match status" value="1"/>
</dbReference>
<dbReference type="Proteomes" id="UP000504603">
    <property type="component" value="Unplaced"/>
</dbReference>
<dbReference type="InterPro" id="IPR014729">
    <property type="entry name" value="Rossmann-like_a/b/a_fold"/>
</dbReference>
<accession>A0A6J1D8R1</accession>
<dbReference type="AlphaFoldDB" id="A0A6J1D8R1"/>
<evidence type="ECO:0000256" key="3">
    <source>
        <dbReference type="ARBA" id="ARBA00022840"/>
    </source>
</evidence>
<keyword evidence="4" id="KW-0648">Protein biosynthesis</keyword>
<evidence type="ECO:0000256" key="4">
    <source>
        <dbReference type="ARBA" id="ARBA00022917"/>
    </source>
</evidence>
<dbReference type="RefSeq" id="XP_022149556.1">
    <property type="nucleotide sequence ID" value="XM_022293864.1"/>
</dbReference>
<feature type="domain" description="Methionyl/Leucyl tRNA synthetase" evidence="6">
    <location>
        <begin position="84"/>
        <end position="151"/>
    </location>
</feature>
<evidence type="ECO:0000313" key="8">
    <source>
        <dbReference type="RefSeq" id="XP_022149556.1"/>
    </source>
</evidence>
<keyword evidence="2" id="KW-0547">Nucleotide-binding</keyword>
<dbReference type="Gene3D" id="3.40.50.620">
    <property type="entry name" value="HUPs"/>
    <property type="match status" value="2"/>
</dbReference>
<reference evidence="8" key="1">
    <citation type="submission" date="2025-08" db="UniProtKB">
        <authorList>
            <consortium name="RefSeq"/>
        </authorList>
    </citation>
    <scope>IDENTIFICATION</scope>
    <source>
        <strain evidence="8">OHB3-1</strain>
    </source>
</reference>
<dbReference type="PANTHER" id="PTHR43326">
    <property type="entry name" value="METHIONYL-TRNA SYNTHETASE"/>
    <property type="match status" value="1"/>
</dbReference>
<proteinExistence type="predicted"/>
<dbReference type="InterPro" id="IPR015413">
    <property type="entry name" value="Methionyl/Leucyl_tRNA_Synth"/>
</dbReference>
<dbReference type="GO" id="GO:0005524">
    <property type="term" value="F:ATP binding"/>
    <property type="evidence" value="ECO:0007669"/>
    <property type="project" value="UniProtKB-KW"/>
</dbReference>
<protein>
    <submittedName>
        <fullName evidence="8">Methionine--tRNA ligase, chloroplastic/mitochondrial-like isoform X2</fullName>
    </submittedName>
</protein>
<dbReference type="GO" id="GO:0005739">
    <property type="term" value="C:mitochondrion"/>
    <property type="evidence" value="ECO:0007669"/>
    <property type="project" value="TreeGrafter"/>
</dbReference>
<sequence>MAAKPQQTHLLSRPHFTMSMLPLTWGALTPPSPHFSTISAKVKSWIRSGLEDFSISRASVEWGIPVPNDQKQIIYVWFDALLGDGTRMGKSLGNTLEPNELVQKFGSDAVRYFFLGKMEFGSDGDYAKDRFINIVNAHLANTLGNLLNRTLRLLMKTAKQLW</sequence>
<name>A0A6J1D8R1_MOMCH</name>
<evidence type="ECO:0000256" key="2">
    <source>
        <dbReference type="ARBA" id="ARBA00022741"/>
    </source>
</evidence>
<evidence type="ECO:0000256" key="5">
    <source>
        <dbReference type="ARBA" id="ARBA00023146"/>
    </source>
</evidence>
<gene>
    <name evidence="8" type="primary">LOC111017961</name>
</gene>
<keyword evidence="3" id="KW-0067">ATP-binding</keyword>
<dbReference type="GO" id="GO:0009570">
    <property type="term" value="C:chloroplast stroma"/>
    <property type="evidence" value="ECO:0007669"/>
    <property type="project" value="TreeGrafter"/>
</dbReference>
<dbReference type="Pfam" id="PF09334">
    <property type="entry name" value="tRNA-synt_1g"/>
    <property type="match status" value="2"/>
</dbReference>
<evidence type="ECO:0000256" key="1">
    <source>
        <dbReference type="ARBA" id="ARBA00022598"/>
    </source>
</evidence>
<evidence type="ECO:0000313" key="7">
    <source>
        <dbReference type="Proteomes" id="UP000504603"/>
    </source>
</evidence>
<keyword evidence="1" id="KW-0436">Ligase</keyword>